<proteinExistence type="predicted"/>
<dbReference type="PIRSF" id="PIRSF012293">
    <property type="entry name" value="EutA"/>
    <property type="match status" value="1"/>
</dbReference>
<evidence type="ECO:0000313" key="1">
    <source>
        <dbReference type="EMBL" id="SFO58851.1"/>
    </source>
</evidence>
<keyword evidence="2" id="KW-1185">Reference proteome</keyword>
<dbReference type="SUPFAM" id="SSF53067">
    <property type="entry name" value="Actin-like ATPase domain"/>
    <property type="match status" value="1"/>
</dbReference>
<organism evidence="1 2">
    <name type="scientific">Anaerocolumna aminovalerica</name>
    <dbReference type="NCBI Taxonomy" id="1527"/>
    <lineage>
        <taxon>Bacteria</taxon>
        <taxon>Bacillati</taxon>
        <taxon>Bacillota</taxon>
        <taxon>Clostridia</taxon>
        <taxon>Lachnospirales</taxon>
        <taxon>Lachnospiraceae</taxon>
        <taxon>Anaerocolumna</taxon>
    </lineage>
</organism>
<dbReference type="Gene3D" id="3.30.420.40">
    <property type="match status" value="1"/>
</dbReference>
<dbReference type="STRING" id="1527.SAMN04489757_14326"/>
<dbReference type="InterPro" id="IPR009377">
    <property type="entry name" value="EutA"/>
</dbReference>
<evidence type="ECO:0000313" key="2">
    <source>
        <dbReference type="Proteomes" id="UP000198806"/>
    </source>
</evidence>
<reference evidence="1 2" key="1">
    <citation type="submission" date="2016-10" db="EMBL/GenBank/DDBJ databases">
        <authorList>
            <person name="de Groot N.N."/>
        </authorList>
    </citation>
    <scope>NUCLEOTIDE SEQUENCE [LARGE SCALE GENOMIC DNA]</scope>
    <source>
        <strain evidence="1 2">DSM 1283</strain>
    </source>
</reference>
<gene>
    <name evidence="1" type="ORF">SAMN04489757_14326</name>
</gene>
<dbReference type="NCBIfam" id="NF007992">
    <property type="entry name" value="PRK10719.1-3"/>
    <property type="match status" value="1"/>
</dbReference>
<dbReference type="AlphaFoldDB" id="A0A1I5IFM9"/>
<dbReference type="RefSeq" id="WP_091688414.1">
    <property type="nucleotide sequence ID" value="NZ_BAABFM010000045.1"/>
</dbReference>
<keyword evidence="1" id="KW-0456">Lyase</keyword>
<accession>A0A1I5IFM9</accession>
<dbReference type="InterPro" id="IPR043129">
    <property type="entry name" value="ATPase_NBD"/>
</dbReference>
<dbReference type="PANTHER" id="PTHR32432:SF13">
    <property type="entry name" value="ETHANOLAMINE AMMONIA-LYASE REACTIVASE EUTA"/>
    <property type="match status" value="1"/>
</dbReference>
<sequence>MREELLSVGIDIGTSTTQLVFSKLMIENIASNFSVPKVVIVDKEIIYRSEIYFTPLRSPTEIDGTKVKEIIEGEYKKAGIEKTGINTGAVIITGETARKENAKEVLETLSGFAGDFVVATAGPDLESIIAGKGAGAHVYSKEGRTGVVNIDIGGGTSNLALFDHGEVKDTGCLDVGGRLVKIDKNSGEITYLSEKMKELIERKNLPLRVGTIATKENLQPILDAMVYALMQSVGIRPMDDEFSLFITHKEGEEVTKFTCDETIKNSCPITSITFSGGVADYIYGEDRAADEFEYGDIGILLGQAIKTSPLCKELKVLKSVETIRATVVGAGTQTMEVSGSTITYTKDAFPIKNLPILKLSKEEEESAKSMEQAISTKLNWFKLEGNLQKVAIAFEGSKTPSFVQVSEYAKGLLAGMKELMEQEFPFIILVENDMAKVLGQSMYRMLEYKKDVVCLDSIHVEDGDYVDIGKPVAEGTVLPVVVKTLVFNK</sequence>
<protein>
    <submittedName>
        <fullName evidence="1">Reactivating factor of Adenosylcobalamin-dependent ethanolamine ammonia lyase</fullName>
    </submittedName>
</protein>
<dbReference type="Pfam" id="PF06277">
    <property type="entry name" value="EutA"/>
    <property type="match status" value="1"/>
</dbReference>
<dbReference type="OrthoDB" id="1542at2"/>
<dbReference type="EMBL" id="FOWD01000043">
    <property type="protein sequence ID" value="SFO58851.1"/>
    <property type="molecule type" value="Genomic_DNA"/>
</dbReference>
<dbReference type="PANTHER" id="PTHR32432">
    <property type="entry name" value="CELL DIVISION PROTEIN FTSA-RELATED"/>
    <property type="match status" value="1"/>
</dbReference>
<dbReference type="Proteomes" id="UP000198806">
    <property type="component" value="Unassembled WGS sequence"/>
</dbReference>
<name>A0A1I5IFM9_9FIRM</name>
<dbReference type="InterPro" id="IPR050696">
    <property type="entry name" value="FtsA/MreB"/>
</dbReference>
<dbReference type="GO" id="GO:0016829">
    <property type="term" value="F:lyase activity"/>
    <property type="evidence" value="ECO:0007669"/>
    <property type="project" value="UniProtKB-KW"/>
</dbReference>